<accession>A0ABS5A4B9</accession>
<dbReference type="EMBL" id="JAGIOO010000001">
    <property type="protein sequence ID" value="MBP2471419.1"/>
    <property type="molecule type" value="Genomic_DNA"/>
</dbReference>
<organism evidence="6 7">
    <name type="scientific">Crossiella equi</name>
    <dbReference type="NCBI Taxonomy" id="130796"/>
    <lineage>
        <taxon>Bacteria</taxon>
        <taxon>Bacillati</taxon>
        <taxon>Actinomycetota</taxon>
        <taxon>Actinomycetes</taxon>
        <taxon>Pseudonocardiales</taxon>
        <taxon>Pseudonocardiaceae</taxon>
        <taxon>Crossiella</taxon>
    </lineage>
</organism>
<protein>
    <submittedName>
        <fullName evidence="6">AcrR family transcriptional regulator</fullName>
    </submittedName>
</protein>
<evidence type="ECO:0000259" key="5">
    <source>
        <dbReference type="PROSITE" id="PS50977"/>
    </source>
</evidence>
<dbReference type="PRINTS" id="PR00455">
    <property type="entry name" value="HTHTETR"/>
</dbReference>
<evidence type="ECO:0000256" key="2">
    <source>
        <dbReference type="ARBA" id="ARBA00023125"/>
    </source>
</evidence>
<keyword evidence="2 4" id="KW-0238">DNA-binding</keyword>
<dbReference type="Proteomes" id="UP001519363">
    <property type="component" value="Unassembled WGS sequence"/>
</dbReference>
<dbReference type="InterPro" id="IPR009057">
    <property type="entry name" value="Homeodomain-like_sf"/>
</dbReference>
<dbReference type="InterPro" id="IPR001647">
    <property type="entry name" value="HTH_TetR"/>
</dbReference>
<name>A0ABS5A4B9_9PSEU</name>
<dbReference type="Pfam" id="PF17754">
    <property type="entry name" value="TetR_C_14"/>
    <property type="match status" value="1"/>
</dbReference>
<evidence type="ECO:0000256" key="3">
    <source>
        <dbReference type="ARBA" id="ARBA00023163"/>
    </source>
</evidence>
<comment type="caution">
    <text evidence="6">The sequence shown here is derived from an EMBL/GenBank/DDBJ whole genome shotgun (WGS) entry which is preliminary data.</text>
</comment>
<keyword evidence="7" id="KW-1185">Reference proteome</keyword>
<feature type="DNA-binding region" description="H-T-H motif" evidence="4">
    <location>
        <begin position="38"/>
        <end position="57"/>
    </location>
</feature>
<dbReference type="Pfam" id="PF00440">
    <property type="entry name" value="TetR_N"/>
    <property type="match status" value="1"/>
</dbReference>
<dbReference type="PANTHER" id="PTHR30055">
    <property type="entry name" value="HTH-TYPE TRANSCRIPTIONAL REGULATOR RUTR"/>
    <property type="match status" value="1"/>
</dbReference>
<gene>
    <name evidence="6" type="ORF">JOF53_000291</name>
</gene>
<dbReference type="PANTHER" id="PTHR30055:SF238">
    <property type="entry name" value="MYCOFACTOCIN BIOSYNTHESIS TRANSCRIPTIONAL REGULATOR MFTR-RELATED"/>
    <property type="match status" value="1"/>
</dbReference>
<dbReference type="Gene3D" id="1.10.357.10">
    <property type="entry name" value="Tetracycline Repressor, domain 2"/>
    <property type="match status" value="1"/>
</dbReference>
<evidence type="ECO:0000256" key="1">
    <source>
        <dbReference type="ARBA" id="ARBA00023015"/>
    </source>
</evidence>
<dbReference type="InterPro" id="IPR041347">
    <property type="entry name" value="MftR_C"/>
</dbReference>
<keyword evidence="3" id="KW-0804">Transcription</keyword>
<dbReference type="RefSeq" id="WP_086786754.1">
    <property type="nucleotide sequence ID" value="NZ_JAGIOO010000001.1"/>
</dbReference>
<evidence type="ECO:0000313" key="6">
    <source>
        <dbReference type="EMBL" id="MBP2471419.1"/>
    </source>
</evidence>
<dbReference type="PROSITE" id="PS50977">
    <property type="entry name" value="HTH_TETR_2"/>
    <property type="match status" value="1"/>
</dbReference>
<feature type="domain" description="HTH tetR-type" evidence="5">
    <location>
        <begin position="15"/>
        <end position="75"/>
    </location>
</feature>
<dbReference type="InterPro" id="IPR050109">
    <property type="entry name" value="HTH-type_TetR-like_transc_reg"/>
</dbReference>
<evidence type="ECO:0000256" key="4">
    <source>
        <dbReference type="PROSITE-ProRule" id="PRU00335"/>
    </source>
</evidence>
<evidence type="ECO:0000313" key="7">
    <source>
        <dbReference type="Proteomes" id="UP001519363"/>
    </source>
</evidence>
<reference evidence="6 7" key="1">
    <citation type="submission" date="2021-03" db="EMBL/GenBank/DDBJ databases">
        <title>Sequencing the genomes of 1000 actinobacteria strains.</title>
        <authorList>
            <person name="Klenk H.-P."/>
        </authorList>
    </citation>
    <scope>NUCLEOTIDE SEQUENCE [LARGE SCALE GENOMIC DNA]</scope>
    <source>
        <strain evidence="6 7">DSM 44580</strain>
    </source>
</reference>
<proteinExistence type="predicted"/>
<dbReference type="SUPFAM" id="SSF46689">
    <property type="entry name" value="Homeodomain-like"/>
    <property type="match status" value="1"/>
</dbReference>
<keyword evidence="1" id="KW-0805">Transcription regulation</keyword>
<sequence>MSSASRPGSRDIARKAVRSELAAVALELFAQHGFDAVTVNDLAAASGVSRSTFLRYFASKEETVLTALDSCGELLARAVREQPAGTDDWTVLRRALGVLVERYQADVPTAVQTTRLVAATPALCAQRLEKQHGWRPEIADALIARGTTPTVAAVRASAALACLEVAIERWADEDGQPDLGALLDEAFTALAAR</sequence>